<dbReference type="Pfam" id="PF08547">
    <property type="entry name" value="CIA30"/>
    <property type="match status" value="1"/>
</dbReference>
<dbReference type="AlphaFoldDB" id="U5D8B4"/>
<evidence type="ECO:0000313" key="4">
    <source>
        <dbReference type="Proteomes" id="UP000016960"/>
    </source>
</evidence>
<organism evidence="3 4">
    <name type="scientific">Rubidibacter lacunae KORDI 51-2</name>
    <dbReference type="NCBI Taxonomy" id="582515"/>
    <lineage>
        <taxon>Bacteria</taxon>
        <taxon>Bacillati</taxon>
        <taxon>Cyanobacteriota</taxon>
        <taxon>Cyanophyceae</taxon>
        <taxon>Oscillatoriophycideae</taxon>
        <taxon>Chroococcales</taxon>
        <taxon>Aphanothecaceae</taxon>
        <taxon>Rubidibacter</taxon>
    </lineage>
</organism>
<dbReference type="PATRIC" id="fig|582515.4.peg.2887"/>
<name>U5D8B4_9CHRO</name>
<dbReference type="STRING" id="582515.KR51_00025670"/>
<evidence type="ECO:0000313" key="3">
    <source>
        <dbReference type="EMBL" id="ERN40858.1"/>
    </source>
</evidence>
<feature type="domain" description="NADH:ubiquinone oxidoreductase intermediate-associated protein 30" evidence="2">
    <location>
        <begin position="120"/>
        <end position="289"/>
    </location>
</feature>
<evidence type="ECO:0000256" key="1">
    <source>
        <dbReference type="ARBA" id="ARBA00007884"/>
    </source>
</evidence>
<dbReference type="eggNOG" id="COG0702">
    <property type="taxonomic scope" value="Bacteria"/>
</dbReference>
<gene>
    <name evidence="3" type="ORF">KR51_00025670</name>
</gene>
<dbReference type="SUPFAM" id="SSF49785">
    <property type="entry name" value="Galactose-binding domain-like"/>
    <property type="match status" value="1"/>
</dbReference>
<dbReference type="GO" id="GO:0051082">
    <property type="term" value="F:unfolded protein binding"/>
    <property type="evidence" value="ECO:0007669"/>
    <property type="project" value="TreeGrafter"/>
</dbReference>
<sequence length="347" mass="37464">MSQRQAWDLVRFARTLTFFDTVPVLKDLDWLKQMILGDDSPTGTAPRSGLGRVLVVTANDAELLAVALRDRGFEPVVTSSASLRVEQFAGVRAAILADATPAAIALAARELPPPTLLPVFDFRRADASVRGWWGAVDDVVMGGVSQSGLQIAGDRARFAGEVSTANNGGFASVRTRNFEPPLDLSGCAGLELVVKGDGQRYKCILRGENRWDGIGYAMSFDTVATGGAEDWQTVRLPFAEFVPVFRAKVVDAPPFAPERTCALQLMLSKFEYDKALNPKFQPGRFALEIAAISAYRDFPVPQVVVLEPGADLQAVLAEQSLHWAAAAGGTPEAIAHQCAQFWRGQMA</sequence>
<proteinExistence type="inferred from homology"/>
<dbReference type="OrthoDB" id="442188at2"/>
<dbReference type="PANTHER" id="PTHR13194:SF19">
    <property type="entry name" value="NAD(P)-BINDING ROSSMANN-FOLD SUPERFAMILY PROTEIN"/>
    <property type="match status" value="1"/>
</dbReference>
<dbReference type="PANTHER" id="PTHR13194">
    <property type="entry name" value="COMPLEX I INTERMEDIATE-ASSOCIATED PROTEIN 30"/>
    <property type="match status" value="1"/>
</dbReference>
<dbReference type="EMBL" id="ASSJ01000066">
    <property type="protein sequence ID" value="ERN40858.1"/>
    <property type="molecule type" value="Genomic_DNA"/>
</dbReference>
<dbReference type="InterPro" id="IPR039131">
    <property type="entry name" value="NDUFAF1"/>
</dbReference>
<reference evidence="3 4" key="1">
    <citation type="submission" date="2013-05" db="EMBL/GenBank/DDBJ databases">
        <title>Draft genome sequence of Rubidibacter lacunae KORDI 51-2.</title>
        <authorList>
            <person name="Choi D.H."/>
            <person name="Noh J.H."/>
            <person name="Kwon K.-K."/>
            <person name="Lee J.-H."/>
            <person name="Ryu J.-Y."/>
        </authorList>
    </citation>
    <scope>NUCLEOTIDE SEQUENCE [LARGE SCALE GENOMIC DNA]</scope>
    <source>
        <strain evidence="3 4">KORDI 51-2</strain>
    </source>
</reference>
<evidence type="ECO:0000259" key="2">
    <source>
        <dbReference type="Pfam" id="PF08547"/>
    </source>
</evidence>
<comment type="caution">
    <text evidence="3">The sequence shown here is derived from an EMBL/GenBank/DDBJ whole genome shotgun (WGS) entry which is preliminary data.</text>
</comment>
<dbReference type="GO" id="GO:0010257">
    <property type="term" value="P:NADH dehydrogenase complex assembly"/>
    <property type="evidence" value="ECO:0007669"/>
    <property type="project" value="TreeGrafter"/>
</dbReference>
<accession>U5D8B4</accession>
<comment type="similarity">
    <text evidence="1">Belongs to the CIA30 family.</text>
</comment>
<dbReference type="Proteomes" id="UP000016960">
    <property type="component" value="Unassembled WGS sequence"/>
</dbReference>
<dbReference type="InParanoid" id="U5D8B4"/>
<dbReference type="InterPro" id="IPR008979">
    <property type="entry name" value="Galactose-bd-like_sf"/>
</dbReference>
<keyword evidence="4" id="KW-1185">Reference proteome</keyword>
<dbReference type="RefSeq" id="WP_022607925.1">
    <property type="nucleotide sequence ID" value="NZ_ASSJ01000066.1"/>
</dbReference>
<protein>
    <submittedName>
        <fullName evidence="3">Complex I intermediate-associated protein 30 (CIA30)</fullName>
    </submittedName>
</protein>
<dbReference type="InterPro" id="IPR013857">
    <property type="entry name" value="NADH-UbQ_OxRdtase-assoc_prot30"/>
</dbReference>